<gene>
    <name evidence="2" type="ORF">OCV57_10925</name>
</gene>
<keyword evidence="3" id="KW-1185">Reference proteome</keyword>
<feature type="non-terminal residue" evidence="2">
    <location>
        <position position="719"/>
    </location>
</feature>
<proteinExistence type="predicted"/>
<evidence type="ECO:0000256" key="1">
    <source>
        <dbReference type="SAM" id="MobiDB-lite"/>
    </source>
</evidence>
<protein>
    <recommendedName>
        <fullName evidence="4">Tail fiber protein</fullName>
    </recommendedName>
</protein>
<sequence>MTITLNTDYDVTLNTALLGYVGETNARPVSVEGMEIDGADRYVMTIDYGDGVTYEVDITGGQWTPTADILRSAQTVSCQIAAKKLSGQEYILVKKSRIFRLRIGTAIGDTAIPSPDVAMDALDRIDAIGRQAHADMQTAVTAAETATTAANNAAKSATATEKSADTATQAAKRAETAQASAETFATQAETARQGAETARAEAVTAQNNAKVSAAQASTAAQQVEADKTITAGYAKTAKTCADSTAADRQAVQEMATQVTADKTTVAENAAKAAEDRTAAETAAQTAQSIADSLPEDYVTAVGKIAENTAEISAVKLTDKELQRRVNALYDIGQGVTHKFETDTDTAYVKTIPTGGKLMSVKNIGGRSIMWNQLVKPVPTVVTQAGVKFTFSNDGIITLNGTATTTGNAVSLQSVKNQKGHKYLMVANPLSGVYGKDQLQFSSQSYGQDSTGHGTIITNESSNEKWYYTLYVYEGVTYDNVKLQPQIYDLTAMFGSGNEPTTVEEFEKMFPADYYPYNTGAVVSAGVTEVAVGDTAYPIPEAIRNLPGYGWSAGTARNYVDYENKRYVQCVNSVDLGTLTWVVSPTGKVNFQTSQVIGQKLTKSYSIAPNFMCLKYSTKTQDELWGKPNVIGITAAANVDGFVYVNDTSYTDAAAFKQAMSGVMLYYELETPIVTDISDLIPDDFLRNIEVEAGGSITFKNGNDNYHIPVPSEEEYIVKL</sequence>
<dbReference type="Proteomes" id="UP001208131">
    <property type="component" value="Unassembled WGS sequence"/>
</dbReference>
<evidence type="ECO:0000313" key="2">
    <source>
        <dbReference type="EMBL" id="MCU6706431.1"/>
    </source>
</evidence>
<reference evidence="2 3" key="1">
    <citation type="journal article" date="2021" name="ISME Commun">
        <title>Automated analysis of genomic sequences facilitates high-throughput and comprehensive description of bacteria.</title>
        <authorList>
            <person name="Hitch T.C.A."/>
        </authorList>
    </citation>
    <scope>NUCLEOTIDE SEQUENCE [LARGE SCALE GENOMIC DNA]</scope>
    <source>
        <strain evidence="2 3">Sanger_31</strain>
    </source>
</reference>
<accession>A0AAE3IJL0</accession>
<feature type="region of interest" description="Disordered" evidence="1">
    <location>
        <begin position="152"/>
        <end position="198"/>
    </location>
</feature>
<dbReference type="AlphaFoldDB" id="A0AAE3IJL0"/>
<evidence type="ECO:0000313" key="3">
    <source>
        <dbReference type="Proteomes" id="UP001208131"/>
    </source>
</evidence>
<name>A0AAE3IJL0_9FIRM</name>
<dbReference type="RefSeq" id="WP_267301573.1">
    <property type="nucleotide sequence ID" value="NZ_JAOQJZ010000012.1"/>
</dbReference>
<feature type="compositionally biased region" description="Polar residues" evidence="1">
    <location>
        <begin position="177"/>
        <end position="190"/>
    </location>
</feature>
<organism evidence="2 3">
    <name type="scientific">Hominimerdicola aceti</name>
    <dbReference type="NCBI Taxonomy" id="2981726"/>
    <lineage>
        <taxon>Bacteria</taxon>
        <taxon>Bacillati</taxon>
        <taxon>Bacillota</taxon>
        <taxon>Clostridia</taxon>
        <taxon>Eubacteriales</taxon>
        <taxon>Oscillospiraceae</taxon>
        <taxon>Hominimerdicola</taxon>
    </lineage>
</organism>
<feature type="compositionally biased region" description="Low complexity" evidence="1">
    <location>
        <begin position="152"/>
        <end position="168"/>
    </location>
</feature>
<dbReference type="EMBL" id="JAOQJZ010000012">
    <property type="protein sequence ID" value="MCU6706431.1"/>
    <property type="molecule type" value="Genomic_DNA"/>
</dbReference>
<evidence type="ECO:0008006" key="4">
    <source>
        <dbReference type="Google" id="ProtNLM"/>
    </source>
</evidence>
<comment type="caution">
    <text evidence="2">The sequence shown here is derived from an EMBL/GenBank/DDBJ whole genome shotgun (WGS) entry which is preliminary data.</text>
</comment>